<dbReference type="OrthoDB" id="10261062at2759"/>
<sequence length="443" mass="48576">MPETSKPSEPSEPPIVDQISQLRHRLRELEMELELEQGNDEETESVNGLSLSEYKRYGRHMVLNGIGLPGQRKLKSASVLVIGAGGLGCPAVQYLTATGVGHITIVDGDTVEVSNLQRQILHSDAKIGMHKALSIKEASSHINPNVTIEPVLQAFTTQNAQAILESSQPDVVLDCTDNPSTRYLISDAVVIHNRTSKRATLVSAAATGYNGQIITLCYNDQAPCYRCIIPRPPPVQSITSCADDGILGVVTGTLGTLQATECIKLILGLHNGESAMTVYSALASTPFRTMRMRSRKHDCYADGDQAFDKKLKSVQDIDYLAFTGAQTCGTDLQLSDDNEISVEDFMALRKASDLIIDTRPPVEFGICHLDGSDNIPITNLLKDTLERQPDLEDVRRTTYVVCRRGNDSQIATDVLLKKKYTNVKNVKGGLARYSRVDKKFPLY</sequence>
<evidence type="ECO:0000256" key="2">
    <source>
        <dbReference type="ARBA" id="ARBA00022679"/>
    </source>
</evidence>
<dbReference type="CDD" id="cd00757">
    <property type="entry name" value="ThiF_MoeB_HesA_family"/>
    <property type="match status" value="1"/>
</dbReference>
<dbReference type="GO" id="GO:0032447">
    <property type="term" value="P:protein urmylation"/>
    <property type="evidence" value="ECO:0007669"/>
    <property type="project" value="TreeGrafter"/>
</dbReference>
<comment type="caution">
    <text evidence="9">The sequence shown here is derived from an EMBL/GenBank/DDBJ whole genome shotgun (WGS) entry which is preliminary data.</text>
</comment>
<dbReference type="InterPro" id="IPR036873">
    <property type="entry name" value="Rhodanese-like_dom_sf"/>
</dbReference>
<comment type="subcellular location">
    <subcellularLocation>
        <location evidence="1">Cytoplasm</location>
        <location evidence="1">Cytosol</location>
    </subcellularLocation>
</comment>
<dbReference type="SUPFAM" id="SSF69572">
    <property type="entry name" value="Activating enzymes of the ubiquitin-like proteins"/>
    <property type="match status" value="1"/>
</dbReference>
<dbReference type="InterPro" id="IPR035985">
    <property type="entry name" value="Ubiquitin-activating_enz"/>
</dbReference>
<gene>
    <name evidence="9" type="ORF">E3P99_03973</name>
</gene>
<evidence type="ECO:0000256" key="5">
    <source>
        <dbReference type="ARBA" id="ARBA00022741"/>
    </source>
</evidence>
<dbReference type="AlphaFoldDB" id="A0A4T0FCJ7"/>
<feature type="domain" description="Rhodanese" evidence="8">
    <location>
        <begin position="349"/>
        <end position="438"/>
    </location>
</feature>
<name>A0A4T0FCJ7_9BASI</name>
<dbReference type="PANTHER" id="PTHR10953">
    <property type="entry name" value="UBIQUITIN-ACTIVATING ENZYME E1"/>
    <property type="match status" value="1"/>
</dbReference>
<dbReference type="FunFam" id="3.40.50.720:FF:000033">
    <property type="entry name" value="Adenylyltransferase and sulfurtransferase MOCS3"/>
    <property type="match status" value="1"/>
</dbReference>
<evidence type="ECO:0000256" key="4">
    <source>
        <dbReference type="ARBA" id="ARBA00022695"/>
    </source>
</evidence>
<dbReference type="Pfam" id="PF00581">
    <property type="entry name" value="Rhodanese"/>
    <property type="match status" value="1"/>
</dbReference>
<dbReference type="GO" id="GO:0002143">
    <property type="term" value="P:tRNA wobble position uridine thiolation"/>
    <property type="evidence" value="ECO:0007669"/>
    <property type="project" value="TreeGrafter"/>
</dbReference>
<dbReference type="GO" id="GO:0005524">
    <property type="term" value="F:ATP binding"/>
    <property type="evidence" value="ECO:0007669"/>
    <property type="project" value="UniProtKB-KW"/>
</dbReference>
<dbReference type="GO" id="GO:0005829">
    <property type="term" value="C:cytosol"/>
    <property type="evidence" value="ECO:0007669"/>
    <property type="project" value="UniProtKB-SubCell"/>
</dbReference>
<keyword evidence="3" id="KW-0819">tRNA processing</keyword>
<keyword evidence="2" id="KW-0808">Transferase</keyword>
<dbReference type="PANTHER" id="PTHR10953:SF102">
    <property type="entry name" value="ADENYLYLTRANSFERASE AND SULFURTRANSFERASE MOCS3"/>
    <property type="match status" value="1"/>
</dbReference>
<dbReference type="SMART" id="SM00450">
    <property type="entry name" value="RHOD"/>
    <property type="match status" value="1"/>
</dbReference>
<dbReference type="GO" id="GO:0016779">
    <property type="term" value="F:nucleotidyltransferase activity"/>
    <property type="evidence" value="ECO:0007669"/>
    <property type="project" value="UniProtKB-KW"/>
</dbReference>
<dbReference type="GO" id="GO:0042292">
    <property type="term" value="F:URM1 activating enzyme activity"/>
    <property type="evidence" value="ECO:0007669"/>
    <property type="project" value="TreeGrafter"/>
</dbReference>
<protein>
    <recommendedName>
        <fullName evidence="8">Rhodanese domain-containing protein</fullName>
    </recommendedName>
</protein>
<evidence type="ECO:0000256" key="7">
    <source>
        <dbReference type="ARBA" id="ARBA00022840"/>
    </source>
</evidence>
<dbReference type="InterPro" id="IPR045886">
    <property type="entry name" value="ThiF/MoeB/HesA"/>
</dbReference>
<dbReference type="Gene3D" id="3.40.250.10">
    <property type="entry name" value="Rhodanese-like domain"/>
    <property type="match status" value="1"/>
</dbReference>
<dbReference type="InterPro" id="IPR001763">
    <property type="entry name" value="Rhodanese-like_dom"/>
</dbReference>
<evidence type="ECO:0000313" key="9">
    <source>
        <dbReference type="EMBL" id="TIA85530.1"/>
    </source>
</evidence>
<keyword evidence="6" id="KW-0833">Ubl conjugation pathway</keyword>
<keyword evidence="10" id="KW-1185">Reference proteome</keyword>
<evidence type="ECO:0000256" key="3">
    <source>
        <dbReference type="ARBA" id="ARBA00022694"/>
    </source>
</evidence>
<organism evidence="9 10">
    <name type="scientific">Wallemia hederae</name>
    <dbReference type="NCBI Taxonomy" id="1540922"/>
    <lineage>
        <taxon>Eukaryota</taxon>
        <taxon>Fungi</taxon>
        <taxon>Dikarya</taxon>
        <taxon>Basidiomycota</taxon>
        <taxon>Wallemiomycotina</taxon>
        <taxon>Wallemiomycetes</taxon>
        <taxon>Wallemiales</taxon>
        <taxon>Wallemiaceae</taxon>
        <taxon>Wallemia</taxon>
    </lineage>
</organism>
<dbReference type="PROSITE" id="PS50206">
    <property type="entry name" value="RHODANESE_3"/>
    <property type="match status" value="1"/>
</dbReference>
<reference evidence="9 10" key="1">
    <citation type="submission" date="2019-03" db="EMBL/GenBank/DDBJ databases">
        <title>Sequencing 23 genomes of Wallemia ichthyophaga.</title>
        <authorList>
            <person name="Gostincar C."/>
        </authorList>
    </citation>
    <scope>NUCLEOTIDE SEQUENCE [LARGE SCALE GENOMIC DNA]</scope>
    <source>
        <strain evidence="9 10">EXF-5753</strain>
    </source>
</reference>
<accession>A0A4T0FCJ7</accession>
<keyword evidence="5" id="KW-0547">Nucleotide-binding</keyword>
<keyword evidence="4" id="KW-0548">Nucleotidyltransferase</keyword>
<evidence type="ECO:0000259" key="8">
    <source>
        <dbReference type="PROSITE" id="PS50206"/>
    </source>
</evidence>
<dbReference type="InterPro" id="IPR000594">
    <property type="entry name" value="ThiF_NAD_FAD-bd"/>
</dbReference>
<dbReference type="EMBL" id="SPNW01000107">
    <property type="protein sequence ID" value="TIA85530.1"/>
    <property type="molecule type" value="Genomic_DNA"/>
</dbReference>
<dbReference type="GO" id="GO:0004792">
    <property type="term" value="F:thiosulfate-cyanide sulfurtransferase activity"/>
    <property type="evidence" value="ECO:0007669"/>
    <property type="project" value="TreeGrafter"/>
</dbReference>
<evidence type="ECO:0000256" key="6">
    <source>
        <dbReference type="ARBA" id="ARBA00022786"/>
    </source>
</evidence>
<dbReference type="Pfam" id="PF00899">
    <property type="entry name" value="ThiF"/>
    <property type="match status" value="1"/>
</dbReference>
<keyword evidence="7" id="KW-0067">ATP-binding</keyword>
<proteinExistence type="predicted"/>
<dbReference type="Gene3D" id="3.40.50.720">
    <property type="entry name" value="NAD(P)-binding Rossmann-like Domain"/>
    <property type="match status" value="1"/>
</dbReference>
<evidence type="ECO:0000256" key="1">
    <source>
        <dbReference type="ARBA" id="ARBA00004514"/>
    </source>
</evidence>
<evidence type="ECO:0000313" key="10">
    <source>
        <dbReference type="Proteomes" id="UP000310189"/>
    </source>
</evidence>
<dbReference type="Proteomes" id="UP000310189">
    <property type="component" value="Unassembled WGS sequence"/>
</dbReference>